<evidence type="ECO:0000313" key="3">
    <source>
        <dbReference type="EMBL" id="GII20414.1"/>
    </source>
</evidence>
<organism evidence="3 4">
    <name type="scientific">Planosporangium mesophilum</name>
    <dbReference type="NCBI Taxonomy" id="689768"/>
    <lineage>
        <taxon>Bacteria</taxon>
        <taxon>Bacillati</taxon>
        <taxon>Actinomycetota</taxon>
        <taxon>Actinomycetes</taxon>
        <taxon>Micromonosporales</taxon>
        <taxon>Micromonosporaceae</taxon>
        <taxon>Planosporangium</taxon>
    </lineage>
</organism>
<dbReference type="InterPro" id="IPR036628">
    <property type="entry name" value="Clp_N_dom_sf"/>
</dbReference>
<evidence type="ECO:0000313" key="4">
    <source>
        <dbReference type="Proteomes" id="UP000599074"/>
    </source>
</evidence>
<dbReference type="SUPFAM" id="SSF81923">
    <property type="entry name" value="Double Clp-N motif"/>
    <property type="match status" value="1"/>
</dbReference>
<evidence type="ECO:0000259" key="2">
    <source>
        <dbReference type="PROSITE" id="PS51903"/>
    </source>
</evidence>
<keyword evidence="1" id="KW-0677">Repeat</keyword>
<dbReference type="Proteomes" id="UP000599074">
    <property type="component" value="Unassembled WGS sequence"/>
</dbReference>
<comment type="caution">
    <text evidence="3">The sequence shown here is derived from an EMBL/GenBank/DDBJ whole genome shotgun (WGS) entry which is preliminary data.</text>
</comment>
<dbReference type="InterPro" id="IPR004176">
    <property type="entry name" value="Clp_R_N"/>
</dbReference>
<dbReference type="AlphaFoldDB" id="A0A8J3T8T8"/>
<gene>
    <name evidence="3" type="ORF">Pme01_00110</name>
</gene>
<evidence type="ECO:0000256" key="1">
    <source>
        <dbReference type="PROSITE-ProRule" id="PRU01251"/>
    </source>
</evidence>
<keyword evidence="4" id="KW-1185">Reference proteome</keyword>
<accession>A0A8J3T8T8</accession>
<dbReference type="Gene3D" id="1.10.1780.10">
    <property type="entry name" value="Clp, N-terminal domain"/>
    <property type="match status" value="2"/>
</dbReference>
<name>A0A8J3T8T8_9ACTN</name>
<protein>
    <recommendedName>
        <fullName evidence="2">Clp R domain-containing protein</fullName>
    </recommendedName>
</protein>
<dbReference type="RefSeq" id="WP_168113274.1">
    <property type="nucleotide sequence ID" value="NZ_BOON01000001.1"/>
</dbReference>
<dbReference type="EMBL" id="BOON01000001">
    <property type="protein sequence ID" value="GII20414.1"/>
    <property type="molecule type" value="Genomic_DNA"/>
</dbReference>
<proteinExistence type="predicted"/>
<reference evidence="3" key="1">
    <citation type="submission" date="2021-01" db="EMBL/GenBank/DDBJ databases">
        <title>Whole genome shotgun sequence of Planosporangium mesophilum NBRC 109066.</title>
        <authorList>
            <person name="Komaki H."/>
            <person name="Tamura T."/>
        </authorList>
    </citation>
    <scope>NUCLEOTIDE SEQUENCE</scope>
    <source>
        <strain evidence="3">NBRC 109066</strain>
    </source>
</reference>
<dbReference type="PROSITE" id="PS51903">
    <property type="entry name" value="CLP_R"/>
    <property type="match status" value="1"/>
</dbReference>
<feature type="domain" description="Clp R" evidence="2">
    <location>
        <begin position="325"/>
        <end position="397"/>
    </location>
</feature>
<sequence>MIEASMVMVWVPSIGSGVTGTLAACYRTAAKTGAQTVGTDVVLRECLDRLARSQPSVAEAVRALRRADGDRPHDGGWASPDLDPGVAASHEVDLGAAAALHEAAWQSWGARGGKDSDQGSRPMPEWSGAVRAAVRLAVADAHAEGVAYVNVARLLVALLGIEGSRARELMDRGGVDARELVRRLRQDGALRTYVRPWTPTLDLLRAVGLVSGASWPVRVIAAVVRAHIVRRTDAGPILHALDAEANRQAVRLGHQCVTPAHLVLAVSSLEDQLAVRGATLRADLAPHNEAVRILRNRVAYRDLAVEAADLAGDSGRDLAPESPRTGRRGPPWTVDAVRARDRAKAITSRVGHAHVGTDHLIAAVLEAPDDDLYSIFRLSGVELRVVRDAVNAALAGR</sequence>